<gene>
    <name evidence="2" type="ORF">H6G14_18740</name>
</gene>
<protein>
    <submittedName>
        <fullName evidence="2">Uncharacterized protein</fullName>
    </submittedName>
</protein>
<evidence type="ECO:0000313" key="2">
    <source>
        <dbReference type="EMBL" id="MBD2253323.1"/>
    </source>
</evidence>
<dbReference type="Proteomes" id="UP000621307">
    <property type="component" value="Unassembled WGS sequence"/>
</dbReference>
<name>A0ABR8BHH1_9NOSO</name>
<evidence type="ECO:0000256" key="1">
    <source>
        <dbReference type="SAM" id="Coils"/>
    </source>
</evidence>
<reference evidence="2 3" key="1">
    <citation type="journal article" date="2020" name="ISME J.">
        <title>Comparative genomics reveals insights into cyanobacterial evolution and habitat adaptation.</title>
        <authorList>
            <person name="Chen M.Y."/>
            <person name="Teng W.K."/>
            <person name="Zhao L."/>
            <person name="Hu C.X."/>
            <person name="Zhou Y.K."/>
            <person name="Han B.P."/>
            <person name="Song L.R."/>
            <person name="Shu W.S."/>
        </authorList>
    </citation>
    <scope>NUCLEOTIDE SEQUENCE [LARGE SCALE GENOMIC DNA]</scope>
    <source>
        <strain evidence="2 3">FACHB-3921</strain>
    </source>
</reference>
<keyword evidence="1" id="KW-0175">Coiled coil</keyword>
<dbReference type="RefSeq" id="WP_190568858.1">
    <property type="nucleotide sequence ID" value="NZ_JACJQL010000030.1"/>
</dbReference>
<keyword evidence="3" id="KW-1185">Reference proteome</keyword>
<evidence type="ECO:0000313" key="3">
    <source>
        <dbReference type="Proteomes" id="UP000621307"/>
    </source>
</evidence>
<sequence length="508" mass="58618">MKDMSILKKFDKLKILGLNILLESQDLEIDNKCILNNDCHCSQKIICTRIYNKNDKDIECFLFLFSVNDWKNVQTIFKDICSQGRFKIVNKTVTILHPDPPKTSPLPFDATEKLFDSGSREGININFKLRALSLIDELAKNRDYLMKFVAKNKSFETNVNSIIQEKLEYCLGLEKPPNLSGELIALQEIVESLFWYTYGEQGLEALITYIDPKMILPFNLLKTSNHIFSPIIGRDSREIYPKGIAPLITIDFLNRWGGSDDGLKSFFEVLSNHFANSFESPLEKKNEMSVKRMSNKYYPKGLSVKKSESKPQLSDNKSLENETRRKLIDIIEQLNFFRKHEDITNFLKLMNGINTNDFPDYSNSGNITKISITLLVYQLEKKKILEYFLRTLIEINVLSSLTHEDSTFILNLAKSVEPRSNGFSSAKDAKLVALLDQVMDESDLRSLTLKLNIGYETIEGRSTLWKIINLVNMMRKRKTVQELINEVKQVRENLINDLDNWSKIDNSQ</sequence>
<proteinExistence type="predicted"/>
<dbReference type="EMBL" id="JACJQL010000030">
    <property type="protein sequence ID" value="MBD2253323.1"/>
    <property type="molecule type" value="Genomic_DNA"/>
</dbReference>
<feature type="coiled-coil region" evidence="1">
    <location>
        <begin position="473"/>
        <end position="500"/>
    </location>
</feature>
<accession>A0ABR8BHH1</accession>
<comment type="caution">
    <text evidence="2">The sequence shown here is derived from an EMBL/GenBank/DDBJ whole genome shotgun (WGS) entry which is preliminary data.</text>
</comment>
<organism evidence="2 3">
    <name type="scientific">Nostoc parmelioides FACHB-3921</name>
    <dbReference type="NCBI Taxonomy" id="2692909"/>
    <lineage>
        <taxon>Bacteria</taxon>
        <taxon>Bacillati</taxon>
        <taxon>Cyanobacteriota</taxon>
        <taxon>Cyanophyceae</taxon>
        <taxon>Nostocales</taxon>
        <taxon>Nostocaceae</taxon>
        <taxon>Nostoc</taxon>
    </lineage>
</organism>